<dbReference type="SUPFAM" id="SSF53335">
    <property type="entry name" value="S-adenosyl-L-methionine-dependent methyltransferases"/>
    <property type="match status" value="1"/>
</dbReference>
<protein>
    <recommendedName>
        <fullName evidence="6">Ribosomal protein L11 methyltransferase</fullName>
        <shortName evidence="6">L11 Mtase</shortName>
        <ecNumber evidence="6">2.1.1.-</ecNumber>
    </recommendedName>
</protein>
<evidence type="ECO:0000256" key="2">
    <source>
        <dbReference type="ARBA" id="ARBA00022490"/>
    </source>
</evidence>
<evidence type="ECO:0000256" key="6">
    <source>
        <dbReference type="HAMAP-Rule" id="MF_00735"/>
    </source>
</evidence>
<comment type="similarity">
    <text evidence="1 6">Belongs to the methyltransferase superfamily. PrmA family.</text>
</comment>
<dbReference type="Pfam" id="PF06325">
    <property type="entry name" value="PrmA"/>
    <property type="match status" value="1"/>
</dbReference>
<evidence type="ECO:0000313" key="8">
    <source>
        <dbReference type="Proteomes" id="UP000676506"/>
    </source>
</evidence>
<accession>A0ABX8B9W7</accession>
<comment type="function">
    <text evidence="6">Methylates ribosomal protein L11.</text>
</comment>
<feature type="binding site" evidence="6">
    <location>
        <position position="186"/>
    </location>
    <ligand>
        <name>S-adenosyl-L-methionine</name>
        <dbReference type="ChEBI" id="CHEBI:59789"/>
    </ligand>
</feature>
<gene>
    <name evidence="6" type="primary">prmA</name>
    <name evidence="7" type="ORF">J8C06_04385</name>
</gene>
<dbReference type="EC" id="2.1.1.-" evidence="6"/>
<feature type="binding site" evidence="6">
    <location>
        <position position="142"/>
    </location>
    <ligand>
        <name>S-adenosyl-L-methionine</name>
        <dbReference type="ChEBI" id="CHEBI:59789"/>
    </ligand>
</feature>
<evidence type="ECO:0000256" key="3">
    <source>
        <dbReference type="ARBA" id="ARBA00022603"/>
    </source>
</evidence>
<feature type="binding site" evidence="6">
    <location>
        <position position="163"/>
    </location>
    <ligand>
        <name>S-adenosyl-L-methionine</name>
        <dbReference type="ChEBI" id="CHEBI:59789"/>
    </ligand>
</feature>
<dbReference type="PANTHER" id="PTHR43648">
    <property type="entry name" value="ELECTRON TRANSFER FLAVOPROTEIN BETA SUBUNIT LYSINE METHYLTRANSFERASE"/>
    <property type="match status" value="1"/>
</dbReference>
<proteinExistence type="inferred from homology"/>
<dbReference type="InterPro" id="IPR004498">
    <property type="entry name" value="Ribosomal_PrmA_MeTrfase"/>
</dbReference>
<dbReference type="Proteomes" id="UP000676506">
    <property type="component" value="Chromosome 1"/>
</dbReference>
<dbReference type="Gene3D" id="3.40.50.150">
    <property type="entry name" value="Vaccinia Virus protein VP39"/>
    <property type="match status" value="1"/>
</dbReference>
<evidence type="ECO:0000256" key="4">
    <source>
        <dbReference type="ARBA" id="ARBA00022679"/>
    </source>
</evidence>
<name>A0ABX8B9W7_9BACT</name>
<keyword evidence="7" id="KW-0687">Ribonucleoprotein</keyword>
<sequence length="309" mass="33421">MHFHTAQVTIPRNTADAVSEAFWQLGAQGIETLAETDAVTTLRAYFPVAPARATIQAVLERTLSAFDYSTAQSLNLTIEQHPHEDWLAKWKADWQAQPIGRHWLIVPPWRQAEAQARSDSTERIFIEIEPGMAFGTGTHPTTRACLELLESLPTSPKVILDVGTGTGILAMAAAKLFPQARCYACDTDSDAIAIATDNARRNGVDGRIHFLVGSVTAYPDSDVDILLANLTAEVVTDLATEFARVLCPGGRLIVAGVLTDRHFAVGAALRAAGMEVLTTQTDGEWWAALAQRRPIPPAPGTDHHQSTPA</sequence>
<dbReference type="InterPro" id="IPR029063">
    <property type="entry name" value="SAM-dependent_MTases_sf"/>
</dbReference>
<evidence type="ECO:0000313" key="7">
    <source>
        <dbReference type="EMBL" id="QUW03678.1"/>
    </source>
</evidence>
<keyword evidence="3 6" id="KW-0489">Methyltransferase</keyword>
<dbReference type="GO" id="GO:0032259">
    <property type="term" value="P:methylation"/>
    <property type="evidence" value="ECO:0007669"/>
    <property type="project" value="UniProtKB-KW"/>
</dbReference>
<dbReference type="EMBL" id="CP072648">
    <property type="protein sequence ID" value="QUW03678.1"/>
    <property type="molecule type" value="Genomic_DNA"/>
</dbReference>
<dbReference type="PANTHER" id="PTHR43648:SF1">
    <property type="entry name" value="ELECTRON TRANSFER FLAVOPROTEIN BETA SUBUNIT LYSINE METHYLTRANSFERASE"/>
    <property type="match status" value="1"/>
</dbReference>
<dbReference type="GO" id="GO:0008168">
    <property type="term" value="F:methyltransferase activity"/>
    <property type="evidence" value="ECO:0007669"/>
    <property type="project" value="UniProtKB-KW"/>
</dbReference>
<comment type="catalytic activity">
    <reaction evidence="6">
        <text>L-lysyl-[protein] + 3 S-adenosyl-L-methionine = N(6),N(6),N(6)-trimethyl-L-lysyl-[protein] + 3 S-adenosyl-L-homocysteine + 3 H(+)</text>
        <dbReference type="Rhea" id="RHEA:54192"/>
        <dbReference type="Rhea" id="RHEA-COMP:9752"/>
        <dbReference type="Rhea" id="RHEA-COMP:13826"/>
        <dbReference type="ChEBI" id="CHEBI:15378"/>
        <dbReference type="ChEBI" id="CHEBI:29969"/>
        <dbReference type="ChEBI" id="CHEBI:57856"/>
        <dbReference type="ChEBI" id="CHEBI:59789"/>
        <dbReference type="ChEBI" id="CHEBI:61961"/>
    </reaction>
</comment>
<organism evidence="7 8">
    <name type="scientific">Chloracidobacterium validum</name>
    <dbReference type="NCBI Taxonomy" id="2821543"/>
    <lineage>
        <taxon>Bacteria</taxon>
        <taxon>Pseudomonadati</taxon>
        <taxon>Acidobacteriota</taxon>
        <taxon>Terriglobia</taxon>
        <taxon>Terriglobales</taxon>
        <taxon>Acidobacteriaceae</taxon>
        <taxon>Chloracidobacterium</taxon>
    </lineage>
</organism>
<evidence type="ECO:0000256" key="1">
    <source>
        <dbReference type="ARBA" id="ARBA00009741"/>
    </source>
</evidence>
<keyword evidence="4 6" id="KW-0808">Transferase</keyword>
<keyword evidence="8" id="KW-1185">Reference proteome</keyword>
<keyword evidence="7" id="KW-0689">Ribosomal protein</keyword>
<evidence type="ECO:0000256" key="5">
    <source>
        <dbReference type="ARBA" id="ARBA00022691"/>
    </source>
</evidence>
<dbReference type="GO" id="GO:0005840">
    <property type="term" value="C:ribosome"/>
    <property type="evidence" value="ECO:0007669"/>
    <property type="project" value="UniProtKB-KW"/>
</dbReference>
<dbReference type="CDD" id="cd02440">
    <property type="entry name" value="AdoMet_MTases"/>
    <property type="match status" value="1"/>
</dbReference>
<dbReference type="RefSeq" id="WP_211429568.1">
    <property type="nucleotide sequence ID" value="NZ_CP072648.1"/>
</dbReference>
<dbReference type="InterPro" id="IPR050078">
    <property type="entry name" value="Ribosomal_L11_MeTrfase_PrmA"/>
</dbReference>
<comment type="subcellular location">
    <subcellularLocation>
        <location evidence="6">Cytoplasm</location>
    </subcellularLocation>
</comment>
<keyword evidence="2 6" id="KW-0963">Cytoplasm</keyword>
<dbReference type="HAMAP" id="MF_00735">
    <property type="entry name" value="Methyltr_PrmA"/>
    <property type="match status" value="1"/>
</dbReference>
<reference evidence="7 8" key="1">
    <citation type="submission" date="2021-03" db="EMBL/GenBank/DDBJ databases">
        <title>Genomic and phenotypic characterization of Chloracidobacterium isolates provides evidence for multiple species.</title>
        <authorList>
            <person name="Saini M.K."/>
            <person name="Costas A.M.G."/>
            <person name="Tank M."/>
            <person name="Bryant D.A."/>
        </authorList>
    </citation>
    <scope>NUCLEOTIDE SEQUENCE [LARGE SCALE GENOMIC DNA]</scope>
    <source>
        <strain evidence="7 8">BV2-C</strain>
    </source>
</reference>
<feature type="binding site" evidence="6">
    <location>
        <position position="229"/>
    </location>
    <ligand>
        <name>S-adenosyl-L-methionine</name>
        <dbReference type="ChEBI" id="CHEBI:59789"/>
    </ligand>
</feature>
<keyword evidence="5 6" id="KW-0949">S-adenosyl-L-methionine</keyword>